<dbReference type="Proteomes" id="UP000078512">
    <property type="component" value="Unassembled WGS sequence"/>
</dbReference>
<proteinExistence type="predicted"/>
<evidence type="ECO:0000256" key="1">
    <source>
        <dbReference type="SAM" id="MobiDB-lite"/>
    </source>
</evidence>
<organism evidence="3 4">
    <name type="scientific">Linnemannia elongata AG-77</name>
    <dbReference type="NCBI Taxonomy" id="1314771"/>
    <lineage>
        <taxon>Eukaryota</taxon>
        <taxon>Fungi</taxon>
        <taxon>Fungi incertae sedis</taxon>
        <taxon>Mucoromycota</taxon>
        <taxon>Mortierellomycotina</taxon>
        <taxon>Mortierellomycetes</taxon>
        <taxon>Mortierellales</taxon>
        <taxon>Mortierellaceae</taxon>
        <taxon>Linnemannia</taxon>
    </lineage>
</organism>
<keyword evidence="4" id="KW-1185">Reference proteome</keyword>
<protein>
    <submittedName>
        <fullName evidence="3">Uncharacterized protein</fullName>
    </submittedName>
</protein>
<dbReference type="EMBL" id="KV442016">
    <property type="protein sequence ID" value="OAQ34706.1"/>
    <property type="molecule type" value="Genomic_DNA"/>
</dbReference>
<reference evidence="3 4" key="1">
    <citation type="submission" date="2016-05" db="EMBL/GenBank/DDBJ databases">
        <title>Genome sequencing reveals origins of a unique bacterial endosymbiosis in the earliest lineages of terrestrial Fungi.</title>
        <authorList>
            <consortium name="DOE Joint Genome Institute"/>
            <person name="Uehling J."/>
            <person name="Gryganskyi A."/>
            <person name="Hameed K."/>
            <person name="Tschaplinski T."/>
            <person name="Misztal P."/>
            <person name="Wu S."/>
            <person name="Desiro A."/>
            <person name="Vande Pol N."/>
            <person name="Du Z.-Y."/>
            <person name="Zienkiewicz A."/>
            <person name="Zienkiewicz K."/>
            <person name="Morin E."/>
            <person name="Tisserant E."/>
            <person name="Splivallo R."/>
            <person name="Hainaut M."/>
            <person name="Henrissat B."/>
            <person name="Ohm R."/>
            <person name="Kuo A."/>
            <person name="Yan J."/>
            <person name="Lipzen A."/>
            <person name="Nolan M."/>
            <person name="Labutti K."/>
            <person name="Barry K."/>
            <person name="Goldstein A."/>
            <person name="Labbe J."/>
            <person name="Schadt C."/>
            <person name="Tuskan G."/>
            <person name="Grigoriev I."/>
            <person name="Martin F."/>
            <person name="Vilgalys R."/>
            <person name="Bonito G."/>
        </authorList>
    </citation>
    <scope>NUCLEOTIDE SEQUENCE [LARGE SCALE GENOMIC DNA]</scope>
    <source>
        <strain evidence="3 4">AG-77</strain>
    </source>
</reference>
<evidence type="ECO:0000313" key="4">
    <source>
        <dbReference type="Proteomes" id="UP000078512"/>
    </source>
</evidence>
<feature type="compositionally biased region" description="Polar residues" evidence="1">
    <location>
        <begin position="26"/>
        <end position="37"/>
    </location>
</feature>
<evidence type="ECO:0000256" key="2">
    <source>
        <dbReference type="SAM" id="Phobius"/>
    </source>
</evidence>
<keyword evidence="2" id="KW-0472">Membrane</keyword>
<gene>
    <name evidence="3" type="ORF">K457DRAFT_1860396</name>
</gene>
<feature type="compositionally biased region" description="Polar residues" evidence="1">
    <location>
        <begin position="46"/>
        <end position="58"/>
    </location>
</feature>
<keyword evidence="2" id="KW-0812">Transmembrane</keyword>
<sequence length="170" mass="18260">MSKDNDTNRFVDPNQDGMVQPPPPSYTTNNTASQSYQPPAGPPPTSFYQAQPVGQQTYAPPEGAYMPPSSSSGYAPPPGNPGNSGGVNPSTVVYVVDGNSPANEQQVRSRGIPVAMICFIFGLCTWLGYLFGMCLLNSPDPRERFWARCCGVAAFAYSIIIIFSAIFGRH</sequence>
<accession>A0A197KDE1</accession>
<keyword evidence="2" id="KW-1133">Transmembrane helix</keyword>
<feature type="region of interest" description="Disordered" evidence="1">
    <location>
        <begin position="1"/>
        <end position="90"/>
    </location>
</feature>
<evidence type="ECO:0000313" key="3">
    <source>
        <dbReference type="EMBL" id="OAQ34706.1"/>
    </source>
</evidence>
<name>A0A197KDE1_9FUNG</name>
<dbReference type="OrthoDB" id="2441442at2759"/>
<feature type="transmembrane region" description="Helical" evidence="2">
    <location>
        <begin position="114"/>
        <end position="133"/>
    </location>
</feature>
<dbReference type="AlphaFoldDB" id="A0A197KDE1"/>
<feature type="transmembrane region" description="Helical" evidence="2">
    <location>
        <begin position="145"/>
        <end position="167"/>
    </location>
</feature>